<comment type="caution">
    <text evidence="1">The sequence shown here is derived from an EMBL/GenBank/DDBJ whole genome shotgun (WGS) entry which is preliminary data.</text>
</comment>
<organism evidence="1 2">
    <name type="scientific">Corallococcus praedator</name>
    <dbReference type="NCBI Taxonomy" id="2316724"/>
    <lineage>
        <taxon>Bacteria</taxon>
        <taxon>Pseudomonadati</taxon>
        <taxon>Myxococcota</taxon>
        <taxon>Myxococcia</taxon>
        <taxon>Myxococcales</taxon>
        <taxon>Cystobacterineae</taxon>
        <taxon>Myxococcaceae</taxon>
        <taxon>Corallococcus</taxon>
    </lineage>
</organism>
<gene>
    <name evidence="1" type="ORF">D7Y13_01700</name>
</gene>
<dbReference type="InterPro" id="IPR021851">
    <property type="entry name" value="DUF3455"/>
</dbReference>
<dbReference type="EMBL" id="RAWI01000006">
    <property type="protein sequence ID" value="RKI17006.1"/>
    <property type="molecule type" value="Genomic_DNA"/>
</dbReference>
<protein>
    <submittedName>
        <fullName evidence="1">DUF3455 domain-containing protein</fullName>
    </submittedName>
</protein>
<proteinExistence type="predicted"/>
<sequence>MDGLPARKASFTVARFRGRPTLKPARTSPVRVIATLALAAVAFAGCDDDDDDGDDEFEAATEAVKQIAQNAPTSLPANVPDDVLRVTLGGVEYNLRELISRPSESRPSAHIVAAYQTGSTPADPPPFGTSDVAVLPDSTRAAPAAQVYECRQNGTSFAWTFLQPEAGLQPITPQPIPALELLVLDHFRYPAGIDYGPPTGAPPVGPAWRVSAPVLDQGSTTSGQTLFIGSVEATVANGPANVPLLRLANVARIDRGLPSEVFSRTTSDGIQKGYVLRLNTVGGIAPTTGCAGAPDVGSRQRVPYAADYYFIDVLTTP</sequence>
<dbReference type="Proteomes" id="UP000278907">
    <property type="component" value="Unassembled WGS sequence"/>
</dbReference>
<dbReference type="Pfam" id="PF11937">
    <property type="entry name" value="DUF3455"/>
    <property type="match status" value="1"/>
</dbReference>
<reference evidence="1 2" key="1">
    <citation type="submission" date="2018-09" db="EMBL/GenBank/DDBJ databases">
        <authorList>
            <person name="Livingstone P.G."/>
            <person name="Whitworth D.E."/>
        </authorList>
    </citation>
    <scope>NUCLEOTIDE SEQUENCE [LARGE SCALE GENOMIC DNA]</scope>
    <source>
        <strain evidence="1 2">CA031B</strain>
    </source>
</reference>
<name>A0ABX9QSW8_9BACT</name>
<keyword evidence="2" id="KW-1185">Reference proteome</keyword>
<evidence type="ECO:0000313" key="2">
    <source>
        <dbReference type="Proteomes" id="UP000278907"/>
    </source>
</evidence>
<accession>A0ABX9QSW8</accession>
<evidence type="ECO:0000313" key="1">
    <source>
        <dbReference type="EMBL" id="RKI17006.1"/>
    </source>
</evidence>